<dbReference type="PANTHER" id="PTHR43611:SF3">
    <property type="entry name" value="FLAVIN MONONUCLEOTIDE HYDROLASE 1, CHLOROPLATIC"/>
    <property type="match status" value="1"/>
</dbReference>
<organism evidence="1 2">
    <name type="scientific">Puia dinghuensis</name>
    <dbReference type="NCBI Taxonomy" id="1792502"/>
    <lineage>
        <taxon>Bacteria</taxon>
        <taxon>Pseudomonadati</taxon>
        <taxon>Bacteroidota</taxon>
        <taxon>Chitinophagia</taxon>
        <taxon>Chitinophagales</taxon>
        <taxon>Chitinophagaceae</taxon>
        <taxon>Puia</taxon>
    </lineage>
</organism>
<dbReference type="EMBL" id="BMJC01000004">
    <property type="protein sequence ID" value="GGB11739.1"/>
    <property type="molecule type" value="Genomic_DNA"/>
</dbReference>
<dbReference type="InterPro" id="IPR023198">
    <property type="entry name" value="PGP-like_dom2"/>
</dbReference>
<dbReference type="PANTHER" id="PTHR43611">
    <property type="entry name" value="ALPHA-D-GLUCOSE 1-PHOSPHATE PHOSPHATASE"/>
    <property type="match status" value="1"/>
</dbReference>
<dbReference type="Proteomes" id="UP000607559">
    <property type="component" value="Unassembled WGS sequence"/>
</dbReference>
<dbReference type="GO" id="GO:0016787">
    <property type="term" value="F:hydrolase activity"/>
    <property type="evidence" value="ECO:0007669"/>
    <property type="project" value="UniProtKB-KW"/>
</dbReference>
<evidence type="ECO:0000313" key="2">
    <source>
        <dbReference type="Proteomes" id="UP000607559"/>
    </source>
</evidence>
<comment type="caution">
    <text evidence="1">The sequence shown here is derived from an EMBL/GenBank/DDBJ whole genome shotgun (WGS) entry which is preliminary data.</text>
</comment>
<dbReference type="Pfam" id="PF00702">
    <property type="entry name" value="Hydrolase"/>
    <property type="match status" value="1"/>
</dbReference>
<dbReference type="Gene3D" id="1.10.150.240">
    <property type="entry name" value="Putative phosphatase, domain 2"/>
    <property type="match status" value="1"/>
</dbReference>
<gene>
    <name evidence="1" type="primary">ybbC</name>
    <name evidence="1" type="ORF">GCM10011511_39230</name>
</gene>
<dbReference type="SFLD" id="SFLDG01129">
    <property type="entry name" value="C1.5:_HAD__Beta-PGM__Phosphata"/>
    <property type="match status" value="1"/>
</dbReference>
<dbReference type="SFLD" id="SFLDS00003">
    <property type="entry name" value="Haloacid_Dehalogenase"/>
    <property type="match status" value="1"/>
</dbReference>
<dbReference type="NCBIfam" id="TIGR01509">
    <property type="entry name" value="HAD-SF-IA-v3"/>
    <property type="match status" value="1"/>
</dbReference>
<dbReference type="AlphaFoldDB" id="A0A8J2UG29"/>
<dbReference type="Gene3D" id="3.40.50.1000">
    <property type="entry name" value="HAD superfamily/HAD-like"/>
    <property type="match status" value="1"/>
</dbReference>
<dbReference type="InterPro" id="IPR006439">
    <property type="entry name" value="HAD-SF_hydro_IA"/>
</dbReference>
<accession>A0A8J2UG29</accession>
<dbReference type="InterPro" id="IPR023214">
    <property type="entry name" value="HAD_sf"/>
</dbReference>
<evidence type="ECO:0000313" key="1">
    <source>
        <dbReference type="EMBL" id="GGB11739.1"/>
    </source>
</evidence>
<reference evidence="1" key="2">
    <citation type="submission" date="2020-09" db="EMBL/GenBank/DDBJ databases">
        <authorList>
            <person name="Sun Q."/>
            <person name="Zhou Y."/>
        </authorList>
    </citation>
    <scope>NUCLEOTIDE SEQUENCE</scope>
    <source>
        <strain evidence="1">CGMCC 1.15448</strain>
    </source>
</reference>
<keyword evidence="1" id="KW-0378">Hydrolase</keyword>
<reference evidence="1" key="1">
    <citation type="journal article" date="2014" name="Int. J. Syst. Evol. Microbiol.">
        <title>Complete genome sequence of Corynebacterium casei LMG S-19264T (=DSM 44701T), isolated from a smear-ripened cheese.</title>
        <authorList>
            <consortium name="US DOE Joint Genome Institute (JGI-PGF)"/>
            <person name="Walter F."/>
            <person name="Albersmeier A."/>
            <person name="Kalinowski J."/>
            <person name="Ruckert C."/>
        </authorList>
    </citation>
    <scope>NUCLEOTIDE SEQUENCE</scope>
    <source>
        <strain evidence="1">CGMCC 1.15448</strain>
    </source>
</reference>
<protein>
    <submittedName>
        <fullName evidence="1">Hydrolase</fullName>
    </submittedName>
</protein>
<dbReference type="RefSeq" id="WP_188934865.1">
    <property type="nucleotide sequence ID" value="NZ_BMJC01000004.1"/>
</dbReference>
<name>A0A8J2UG29_9BACT</name>
<dbReference type="CDD" id="cd02603">
    <property type="entry name" value="HAD_sEH-N_like"/>
    <property type="match status" value="1"/>
</dbReference>
<sequence>MRGIKNIIFDLGGVILNIDSKRTTDAFVALGLKNVKELFGLGHADSFFKDYEVGKITDRQFINAVREATALDADDQAIVDGWNALLLDFPPERIELLRQLGKNYRIFLFSNTNALHLAALRGIYTRTFGSGSLEDLFEKTYYSHLLGMRKPDRASYEYILRENELNAPETLFVDDAIINVEGAEQAGLKGLYLRPGISLLDFQW</sequence>
<keyword evidence="2" id="KW-1185">Reference proteome</keyword>
<dbReference type="SUPFAM" id="SSF56784">
    <property type="entry name" value="HAD-like"/>
    <property type="match status" value="1"/>
</dbReference>
<dbReference type="InterPro" id="IPR036412">
    <property type="entry name" value="HAD-like_sf"/>
</dbReference>
<proteinExistence type="predicted"/>